<comment type="catalytic activity">
    <reaction evidence="11 15">
        <text>L-valine + 2-oxoglutarate = 3-methyl-2-oxobutanoate + L-glutamate</text>
        <dbReference type="Rhea" id="RHEA:24813"/>
        <dbReference type="ChEBI" id="CHEBI:11851"/>
        <dbReference type="ChEBI" id="CHEBI:16810"/>
        <dbReference type="ChEBI" id="CHEBI:29985"/>
        <dbReference type="ChEBI" id="CHEBI:57762"/>
        <dbReference type="EC" id="2.6.1.42"/>
    </reaction>
</comment>
<evidence type="ECO:0000256" key="3">
    <source>
        <dbReference type="ARBA" id="ARBA00004931"/>
    </source>
</evidence>
<dbReference type="Gene3D" id="3.30.470.10">
    <property type="match status" value="2"/>
</dbReference>
<evidence type="ECO:0000313" key="16">
    <source>
        <dbReference type="EMBL" id="KAF5739832.1"/>
    </source>
</evidence>
<keyword evidence="6 15" id="KW-0032">Aminotransferase</keyword>
<evidence type="ECO:0000256" key="14">
    <source>
        <dbReference type="RuleBase" id="RU004516"/>
    </source>
</evidence>
<dbReference type="Pfam" id="PF01063">
    <property type="entry name" value="Aminotran_4"/>
    <property type="match status" value="2"/>
</dbReference>
<dbReference type="InterPro" id="IPR033939">
    <property type="entry name" value="BCAT_family"/>
</dbReference>
<dbReference type="EC" id="2.6.1.42" evidence="15"/>
<dbReference type="GO" id="GO:0005737">
    <property type="term" value="C:cytoplasm"/>
    <property type="evidence" value="ECO:0007669"/>
    <property type="project" value="UniProtKB-ARBA"/>
</dbReference>
<dbReference type="InterPro" id="IPR005786">
    <property type="entry name" value="B_amino_transII"/>
</dbReference>
<evidence type="ECO:0000313" key="17">
    <source>
        <dbReference type="Proteomes" id="UP000593562"/>
    </source>
</evidence>
<evidence type="ECO:0000256" key="8">
    <source>
        <dbReference type="ARBA" id="ARBA00022679"/>
    </source>
</evidence>
<dbReference type="FunFam" id="3.30.470.10:FF:000003">
    <property type="entry name" value="Branched-chain-amino-acid aminotransferase"/>
    <property type="match status" value="2"/>
</dbReference>
<dbReference type="Proteomes" id="UP000593562">
    <property type="component" value="Unassembled WGS sequence"/>
</dbReference>
<accession>A0A7J7D0D9</accession>
<dbReference type="AlphaFoldDB" id="A0A7J7D0D9"/>
<dbReference type="PANTHER" id="PTHR42825:SF29">
    <property type="entry name" value="BRANCHED-CHAIN-AMINO-ACID AMINOTRANSFERASE"/>
    <property type="match status" value="1"/>
</dbReference>
<dbReference type="EMBL" id="JAAARO010000012">
    <property type="protein sequence ID" value="KAF5739832.1"/>
    <property type="molecule type" value="Genomic_DNA"/>
</dbReference>
<comment type="similarity">
    <text evidence="5 15">Belongs to the class-IV pyridoxal-phosphate-dependent aminotransferase family.</text>
</comment>
<dbReference type="NCBIfam" id="TIGR01123">
    <property type="entry name" value="ilvE_II"/>
    <property type="match status" value="2"/>
</dbReference>
<keyword evidence="9 14" id="KW-0663">Pyridoxal phosphate</keyword>
<keyword evidence="7 15" id="KW-0028">Amino-acid biosynthesis</keyword>
<dbReference type="InterPro" id="IPR043131">
    <property type="entry name" value="BCAT-like_N"/>
</dbReference>
<keyword evidence="8 15" id="KW-0808">Transferase</keyword>
<evidence type="ECO:0000256" key="11">
    <source>
        <dbReference type="ARBA" id="ARBA00048212"/>
    </source>
</evidence>
<dbReference type="Gene3D" id="3.20.10.10">
    <property type="entry name" value="D-amino Acid Aminotransferase, subunit A, domain 2"/>
    <property type="match status" value="2"/>
</dbReference>
<dbReference type="InterPro" id="IPR018300">
    <property type="entry name" value="Aminotrans_IV_CS"/>
</dbReference>
<dbReference type="SUPFAM" id="SSF56752">
    <property type="entry name" value="D-aminoacid aminotransferase-like PLP-dependent enzymes"/>
    <property type="match status" value="2"/>
</dbReference>
<comment type="pathway">
    <text evidence="2">Amino-acid biosynthesis; L-isoleucine biosynthesis; L-isoleucine from 2-oxobutanoate: step 4/4.</text>
</comment>
<evidence type="ECO:0000256" key="2">
    <source>
        <dbReference type="ARBA" id="ARBA00004824"/>
    </source>
</evidence>
<dbReference type="InParanoid" id="A0A7J7D0D9"/>
<dbReference type="CDD" id="cd01557">
    <property type="entry name" value="BCAT_beta_family"/>
    <property type="match status" value="2"/>
</dbReference>
<dbReference type="PANTHER" id="PTHR42825">
    <property type="entry name" value="AMINO ACID AMINOTRANSFERASE"/>
    <property type="match status" value="1"/>
</dbReference>
<dbReference type="PROSITE" id="PS00770">
    <property type="entry name" value="AA_TRANSFER_CLASS_4"/>
    <property type="match status" value="2"/>
</dbReference>
<keyword evidence="10 15" id="KW-0100">Branched-chain amino acid biosynthesis</keyword>
<evidence type="ECO:0000256" key="12">
    <source>
        <dbReference type="ARBA" id="ARBA00048798"/>
    </source>
</evidence>
<comment type="cofactor">
    <cofactor evidence="1 14">
        <name>pyridoxal 5'-phosphate</name>
        <dbReference type="ChEBI" id="CHEBI:597326"/>
    </cofactor>
</comment>
<evidence type="ECO:0000256" key="13">
    <source>
        <dbReference type="ARBA" id="ARBA00049229"/>
    </source>
</evidence>
<dbReference type="NCBIfam" id="NF009897">
    <property type="entry name" value="PRK13357.1"/>
    <property type="match status" value="2"/>
</dbReference>
<sequence>MICKRAHLGGLVRCLRFGSFQSKVGCLVNSAKSWYTSQASSSSQQEPESPDYSEDGYADVDWDNLGFGLVPTDYMYMMKCSKDDDKFEQGQVCRFRNIELNPAAGVLNYGQGLFEGTKTYRKEDGRLLLFRPDRNALRMKLGAERMCMPCPSVDQFVDALKQTALANERWVPPPGKGSLYMRPLLIGTGAILGLAPAPEYTFFVYGSPVGNYFKGGLAPLNLYVEEEFSRTSSGGTGGVKAISNYAPVLKALGRAKSRGFSDVLYLDSANKKYLEEASACNIFLVKGNVISTPATNGTILAGVTRRSMIEIAHDLGYQVEERDIAIDELIDADEVFCTGTAVVVAPVGSITYQDRRIEFRTGAGCSWFTSMASSSSQQVPESPVYSEEGYADVDWDDLGFGLVPTGYMYMMKCSKDDEKFEQGQVIPYGNIELSPAAGVLNYGQASLCNGLFEGTKAYRKEDGRLLLFRPDQNALRMKLGAERMCMPCPSVDQFVEALKQTALANKRWIPPPGKGSLYMRPLLLGTGAVLGIAPAPEYTFLVYGSPVGNYFKGCSAPLNLYVEEEFSRSSRGGTGGVKAISNYGQVLNALGRARSRGFSDVLYLDSANKKYLEEASGCNIFLVKGNVISTPATNGTILAGVTRRSIIEIARDLGYQVEERDIAVDELIEADEAFCTGTAVVVSPVGSITYQDKRIEFRTGDGCVCRGLCSNLVGIQRGLIEDKKGWTIEIDS</sequence>
<dbReference type="InterPro" id="IPR043132">
    <property type="entry name" value="BCAT-like_C"/>
</dbReference>
<comment type="catalytic activity">
    <reaction evidence="12 15">
        <text>L-isoleucine + 2-oxoglutarate = (S)-3-methyl-2-oxopentanoate + L-glutamate</text>
        <dbReference type="Rhea" id="RHEA:24801"/>
        <dbReference type="ChEBI" id="CHEBI:16810"/>
        <dbReference type="ChEBI" id="CHEBI:29985"/>
        <dbReference type="ChEBI" id="CHEBI:35146"/>
        <dbReference type="ChEBI" id="CHEBI:58045"/>
        <dbReference type="EC" id="2.6.1.42"/>
    </reaction>
</comment>
<comment type="pathway">
    <text evidence="4">Amino-acid biosynthesis; L-leucine biosynthesis; L-leucine from 3-methyl-2-oxobutanoate: step 4/4.</text>
</comment>
<evidence type="ECO:0000256" key="10">
    <source>
        <dbReference type="ARBA" id="ARBA00023304"/>
    </source>
</evidence>
<comment type="caution">
    <text evidence="16">The sequence shown here is derived from an EMBL/GenBank/DDBJ whole genome shotgun (WGS) entry which is preliminary data.</text>
</comment>
<dbReference type="InterPro" id="IPR036038">
    <property type="entry name" value="Aminotransferase-like"/>
</dbReference>
<evidence type="ECO:0000256" key="15">
    <source>
        <dbReference type="RuleBase" id="RU004517"/>
    </source>
</evidence>
<gene>
    <name evidence="16" type="ORF">HS088_TW12G01043</name>
</gene>
<keyword evidence="17" id="KW-1185">Reference proteome</keyword>
<evidence type="ECO:0000256" key="4">
    <source>
        <dbReference type="ARBA" id="ARBA00005072"/>
    </source>
</evidence>
<name>A0A7J7D0D9_TRIWF</name>
<dbReference type="InterPro" id="IPR001544">
    <property type="entry name" value="Aminotrans_IV"/>
</dbReference>
<proteinExistence type="inferred from homology"/>
<dbReference type="GO" id="GO:0009082">
    <property type="term" value="P:branched-chain amino acid biosynthetic process"/>
    <property type="evidence" value="ECO:0007669"/>
    <property type="project" value="UniProtKB-KW"/>
</dbReference>
<evidence type="ECO:0000256" key="9">
    <source>
        <dbReference type="ARBA" id="ARBA00022898"/>
    </source>
</evidence>
<reference evidence="16 17" key="1">
    <citation type="journal article" date="2020" name="Nat. Commun.">
        <title>Genome of Tripterygium wilfordii and identification of cytochrome P450 involved in triptolide biosynthesis.</title>
        <authorList>
            <person name="Tu L."/>
            <person name="Su P."/>
            <person name="Zhang Z."/>
            <person name="Gao L."/>
            <person name="Wang J."/>
            <person name="Hu T."/>
            <person name="Zhou J."/>
            <person name="Zhang Y."/>
            <person name="Zhao Y."/>
            <person name="Liu Y."/>
            <person name="Song Y."/>
            <person name="Tong Y."/>
            <person name="Lu Y."/>
            <person name="Yang J."/>
            <person name="Xu C."/>
            <person name="Jia M."/>
            <person name="Peters R.J."/>
            <person name="Huang L."/>
            <person name="Gao W."/>
        </authorList>
    </citation>
    <scope>NUCLEOTIDE SEQUENCE [LARGE SCALE GENOMIC DNA]</scope>
    <source>
        <strain evidence="17">cv. XIE 37</strain>
        <tissue evidence="16">Leaf</tissue>
    </source>
</reference>
<evidence type="ECO:0000256" key="5">
    <source>
        <dbReference type="ARBA" id="ARBA00009320"/>
    </source>
</evidence>
<dbReference type="GO" id="GO:0008652">
    <property type="term" value="P:amino acid biosynthetic process"/>
    <property type="evidence" value="ECO:0007669"/>
    <property type="project" value="UniProtKB-KW"/>
</dbReference>
<evidence type="ECO:0000256" key="6">
    <source>
        <dbReference type="ARBA" id="ARBA00022576"/>
    </source>
</evidence>
<protein>
    <recommendedName>
        <fullName evidence="15">Branched-chain-amino-acid aminotransferase</fullName>
        <ecNumber evidence="15">2.6.1.42</ecNumber>
    </recommendedName>
</protein>
<comment type="pathway">
    <text evidence="3">Amino-acid biosynthesis; L-valine biosynthesis; L-valine from pyruvate: step 4/4.</text>
</comment>
<evidence type="ECO:0000256" key="7">
    <source>
        <dbReference type="ARBA" id="ARBA00022605"/>
    </source>
</evidence>
<organism evidence="16 17">
    <name type="scientific">Tripterygium wilfordii</name>
    <name type="common">Thunder God vine</name>
    <dbReference type="NCBI Taxonomy" id="458696"/>
    <lineage>
        <taxon>Eukaryota</taxon>
        <taxon>Viridiplantae</taxon>
        <taxon>Streptophyta</taxon>
        <taxon>Embryophyta</taxon>
        <taxon>Tracheophyta</taxon>
        <taxon>Spermatophyta</taxon>
        <taxon>Magnoliopsida</taxon>
        <taxon>eudicotyledons</taxon>
        <taxon>Gunneridae</taxon>
        <taxon>Pentapetalae</taxon>
        <taxon>rosids</taxon>
        <taxon>fabids</taxon>
        <taxon>Celastrales</taxon>
        <taxon>Celastraceae</taxon>
        <taxon>Tripterygium</taxon>
    </lineage>
</organism>
<dbReference type="GO" id="GO:0004084">
    <property type="term" value="F:branched-chain-amino-acid transaminase activity"/>
    <property type="evidence" value="ECO:0007669"/>
    <property type="project" value="UniProtKB-EC"/>
</dbReference>
<evidence type="ECO:0000256" key="1">
    <source>
        <dbReference type="ARBA" id="ARBA00001933"/>
    </source>
</evidence>
<comment type="catalytic activity">
    <reaction evidence="13 15">
        <text>L-leucine + 2-oxoglutarate = 4-methyl-2-oxopentanoate + L-glutamate</text>
        <dbReference type="Rhea" id="RHEA:18321"/>
        <dbReference type="ChEBI" id="CHEBI:16810"/>
        <dbReference type="ChEBI" id="CHEBI:17865"/>
        <dbReference type="ChEBI" id="CHEBI:29985"/>
        <dbReference type="ChEBI" id="CHEBI:57427"/>
        <dbReference type="EC" id="2.6.1.42"/>
    </reaction>
</comment>
<dbReference type="FunFam" id="3.20.10.10:FF:000003">
    <property type="entry name" value="Branched-chain-amino-acid aminotransferase"/>
    <property type="match status" value="1"/>
</dbReference>